<dbReference type="InterPro" id="IPR006143">
    <property type="entry name" value="RND_pump_MFP"/>
</dbReference>
<reference evidence="10 11" key="1">
    <citation type="journal article" date="2007" name="Appl. Environ. Microbiol.">
        <title>Rhizobial factors required for stem nodule maturation and maintenance in Sesbania rostrata-Azorhizobium caulinodans ORS571 symbiosis.</title>
        <authorList>
            <person name="Suzuki S."/>
            <person name="Aono T."/>
            <person name="Lee KB."/>
            <person name="Suzuki T."/>
            <person name="Liu CT."/>
            <person name="Miwa H."/>
            <person name="Wakao S."/>
            <person name="Iki T."/>
            <person name="Oyaizu H."/>
        </authorList>
    </citation>
    <scope>NUCLEOTIDE SEQUENCE [LARGE SCALE GENOMIC DNA]</scope>
    <source>
        <strain evidence="11">ATCC 43989 / DSM 5975 / JCM 20966 / LMG 6465 / NBRC 14845 / NCIMB 13405 / ORS 571</strain>
    </source>
</reference>
<feature type="domain" description="Multidrug resistance protein MdtA-like C-terminal permuted SH3" evidence="9">
    <location>
        <begin position="338"/>
        <end position="398"/>
    </location>
</feature>
<feature type="domain" description="Multidrug resistance protein MdtA-like barrel-sandwich hybrid" evidence="7">
    <location>
        <begin position="98"/>
        <end position="238"/>
    </location>
</feature>
<reference evidence="10 11" key="6">
    <citation type="journal article" date="2011" name="Appl. Environ. Microbiol.">
        <title>Involvement of the azorhizobial chromosome partition gene (parA) in the onset of bacteroid differentiation during Sesbania rostrata stem nodule development.</title>
        <authorList>
            <person name="Liu CT."/>
            <person name="Lee KB."/>
            <person name="Wang YS."/>
            <person name="Peng MH."/>
            <person name="Lee KT."/>
            <person name="Suzuki S."/>
            <person name="Suzuki T."/>
            <person name="Oyaizu H."/>
        </authorList>
    </citation>
    <scope>NUCLEOTIDE SEQUENCE [LARGE SCALE GENOMIC DNA]</scope>
    <source>
        <strain evidence="11">ATCC 43989 / DSM 5975 / JCM 20966 / LMG 6465 / NBRC 14845 / NCIMB 13405 / ORS 571</strain>
    </source>
</reference>
<dbReference type="InterPro" id="IPR058627">
    <property type="entry name" value="MdtA-like_C"/>
</dbReference>
<evidence type="ECO:0000259" key="7">
    <source>
        <dbReference type="Pfam" id="PF25917"/>
    </source>
</evidence>
<feature type="coiled-coil region" evidence="3">
    <location>
        <begin position="138"/>
        <end position="165"/>
    </location>
</feature>
<evidence type="ECO:0000256" key="5">
    <source>
        <dbReference type="SAM" id="Phobius"/>
    </source>
</evidence>
<dbReference type="PANTHER" id="PTHR30158">
    <property type="entry name" value="ACRA/E-RELATED COMPONENT OF DRUG EFFLUX TRANSPORTER"/>
    <property type="match status" value="1"/>
</dbReference>
<evidence type="ECO:0000256" key="1">
    <source>
        <dbReference type="ARBA" id="ARBA00004196"/>
    </source>
</evidence>
<name>A8I8J0_AZOC5</name>
<dbReference type="InterPro" id="IPR058625">
    <property type="entry name" value="MdtA-like_BSH"/>
</dbReference>
<sequence length="425" mass="44477">MTASVSPSEPAVTGVSDPSPSTRSSSPWRRRLLLGAVVLVAIGAGIYVVPSALKPAGGAASAAAPGSPPPVPVAVATVEARDTRLYESFSGRLEAVERVEVRSRVAGAIKAVHFREGALVKAGDLLVTIDPEPYQAALDEADAQVASAEAQLELARNELERGERLFTSRTLSQRDLDERLNTQRAAQAALRAAEARRTVARLNLSYTQVRAPVAGRVGKSEITVGNLIAAGPGAQLLTSLVSVDPIYASFNADEATVAQALAALGTGADVTERLDRIPVRMTAGGNPPVTGVMQLVDNQVDPRTGTVRVRARFANPDGHLLPGQFARLEMGQPQSAPAVLVSERAVGTDQDKKFVFVVDADNKAVWREVTLGAPVDGLRVVTRGLSAGERVVVNGLHRVRPGAAVTPETAPMQVTEATSRSAAAN</sequence>
<dbReference type="GO" id="GO:0046677">
    <property type="term" value="P:response to antibiotic"/>
    <property type="evidence" value="ECO:0007669"/>
    <property type="project" value="TreeGrafter"/>
</dbReference>
<dbReference type="PANTHER" id="PTHR30158:SF10">
    <property type="entry name" value="CATION EFFLUX PUMP"/>
    <property type="match status" value="1"/>
</dbReference>
<dbReference type="STRING" id="438753.AZC_2668"/>
<keyword evidence="11" id="KW-1185">Reference proteome</keyword>
<dbReference type="GO" id="GO:0030313">
    <property type="term" value="C:cell envelope"/>
    <property type="evidence" value="ECO:0007669"/>
    <property type="project" value="UniProtKB-SubCell"/>
</dbReference>
<gene>
    <name evidence="10" type="primary">hlyD</name>
    <name evidence="10" type="ordered locus">AZC_2668</name>
</gene>
<evidence type="ECO:0000256" key="3">
    <source>
        <dbReference type="SAM" id="Coils"/>
    </source>
</evidence>
<protein>
    <submittedName>
        <fullName evidence="10">Secretion protein</fullName>
    </submittedName>
</protein>
<keyword evidence="5" id="KW-0812">Transmembrane</keyword>
<evidence type="ECO:0000256" key="2">
    <source>
        <dbReference type="ARBA" id="ARBA00009477"/>
    </source>
</evidence>
<evidence type="ECO:0000313" key="11">
    <source>
        <dbReference type="Proteomes" id="UP000000270"/>
    </source>
</evidence>
<keyword evidence="5" id="KW-0472">Membrane</keyword>
<dbReference type="Pfam" id="PF25876">
    <property type="entry name" value="HH_MFP_RND"/>
    <property type="match status" value="1"/>
</dbReference>
<feature type="domain" description="Multidrug resistance protein MdtA-like alpha-helical hairpin" evidence="6">
    <location>
        <begin position="138"/>
        <end position="207"/>
    </location>
</feature>
<reference evidence="11" key="2">
    <citation type="submission" date="2007-04" db="EMBL/GenBank/DDBJ databases">
        <title>Complete genome sequence of the nitrogen-fixing bacterium Azorhizobium caulinodans ORS571.</title>
        <authorList>
            <person name="Lee K.B."/>
            <person name="Backer P.D."/>
            <person name="Aono T."/>
            <person name="Liu C.T."/>
            <person name="Suzuki S."/>
            <person name="Suzuki T."/>
            <person name="Kaneko T."/>
            <person name="Yamada M."/>
            <person name="Tabata S."/>
            <person name="Kupfer D.M."/>
            <person name="Najar F.Z."/>
            <person name="Wiley G.B."/>
            <person name="Roe B."/>
            <person name="Binnewies T."/>
            <person name="Ussery D."/>
            <person name="Vereecke D."/>
            <person name="Gevers D."/>
            <person name="Holsters M."/>
            <person name="Oyaizu H."/>
        </authorList>
    </citation>
    <scope>NUCLEOTIDE SEQUENCE [LARGE SCALE GENOMIC DNA]</scope>
    <source>
        <strain evidence="11">ATCC 43989 / DSM 5975 / JCM 20966 / LMG 6465 / NBRC 14845 / NCIMB 13405 / ORS 571</strain>
    </source>
</reference>
<feature type="region of interest" description="Disordered" evidence="4">
    <location>
        <begin position="1"/>
        <end position="26"/>
    </location>
</feature>
<dbReference type="EMBL" id="AP009384">
    <property type="protein sequence ID" value="BAF88666.1"/>
    <property type="molecule type" value="Genomic_DNA"/>
</dbReference>
<feature type="compositionally biased region" description="Low complexity" evidence="4">
    <location>
        <begin position="16"/>
        <end position="26"/>
    </location>
</feature>
<dbReference type="eggNOG" id="COG0845">
    <property type="taxonomic scope" value="Bacteria"/>
</dbReference>
<dbReference type="Pfam" id="PF25917">
    <property type="entry name" value="BSH_RND"/>
    <property type="match status" value="1"/>
</dbReference>
<dbReference type="InterPro" id="IPR058624">
    <property type="entry name" value="MdtA-like_HH"/>
</dbReference>
<accession>A8I8J0</accession>
<reference evidence="10 11" key="5">
    <citation type="journal article" date="2010" name="Appl. Environ. Microbiol.">
        <title>phrR-like gene praR of Azorhizobium caulinodans ORS571 is essential for symbiosis with Sesbania rostrata and is involved in expression of reb genes.</title>
        <authorList>
            <person name="Akiba N."/>
            <person name="Aono T."/>
            <person name="Toyazaki H."/>
            <person name="Sato S."/>
            <person name="Oyaizu H."/>
        </authorList>
    </citation>
    <scope>NUCLEOTIDE SEQUENCE [LARGE SCALE GENOMIC DNA]</scope>
    <source>
        <strain evidence="11">ATCC 43989 / DSM 5975 / JCM 20966 / LMG 6465 / NBRC 14845 / NCIMB 13405 / ORS 571</strain>
    </source>
</reference>
<dbReference type="AlphaFoldDB" id="A8I8J0"/>
<dbReference type="NCBIfam" id="TIGR01730">
    <property type="entry name" value="RND_mfp"/>
    <property type="match status" value="1"/>
</dbReference>
<feature type="domain" description="Multidrug resistance protein MdtA-like beta-barrel" evidence="8">
    <location>
        <begin position="246"/>
        <end position="330"/>
    </location>
</feature>
<dbReference type="Gene3D" id="2.40.420.20">
    <property type="match status" value="1"/>
</dbReference>
<dbReference type="KEGG" id="azc:AZC_2668"/>
<proteinExistence type="inferred from homology"/>
<dbReference type="Pfam" id="PF25967">
    <property type="entry name" value="RND-MFP_C"/>
    <property type="match status" value="1"/>
</dbReference>
<dbReference type="GO" id="GO:0005886">
    <property type="term" value="C:plasma membrane"/>
    <property type="evidence" value="ECO:0007669"/>
    <property type="project" value="TreeGrafter"/>
</dbReference>
<dbReference type="InterPro" id="IPR058626">
    <property type="entry name" value="MdtA-like_b-barrel"/>
</dbReference>
<feature type="transmembrane region" description="Helical" evidence="5">
    <location>
        <begin position="32"/>
        <end position="53"/>
    </location>
</feature>
<evidence type="ECO:0000259" key="6">
    <source>
        <dbReference type="Pfam" id="PF25876"/>
    </source>
</evidence>
<reference evidence="10 11" key="3">
    <citation type="journal article" date="2008" name="BMC Genomics">
        <title>The genome of the versatile nitrogen fixer Azorhizobium caulinodans ORS571.</title>
        <authorList>
            <person name="Lee KB."/>
            <person name="Backer P.D."/>
            <person name="Aono T."/>
            <person name="Liu CT."/>
            <person name="Suzuki S."/>
            <person name="Suzuki T."/>
            <person name="Kaneko T."/>
            <person name="Yamada M."/>
            <person name="Tabata S."/>
            <person name="Kupfer D.M."/>
            <person name="Najar F.Z."/>
            <person name="Wiley G.B."/>
            <person name="Roe B."/>
            <person name="Binnewies T.T."/>
            <person name="Ussery D.W."/>
            <person name="D'Haeze W."/>
            <person name="Herder J.D."/>
            <person name="Gevers D."/>
            <person name="Vereecke D."/>
            <person name="Holsters M."/>
            <person name="Oyaizu H."/>
        </authorList>
    </citation>
    <scope>NUCLEOTIDE SEQUENCE [LARGE SCALE GENOMIC DNA]</scope>
    <source>
        <strain evidence="11">ATCC 43989 / DSM 5975 / JCM 20966 / LMG 6465 / NBRC 14845 / NCIMB 13405 / ORS 571</strain>
    </source>
</reference>
<comment type="similarity">
    <text evidence="2">Belongs to the membrane fusion protein (MFP) (TC 8.A.1) family.</text>
</comment>
<evidence type="ECO:0000313" key="10">
    <source>
        <dbReference type="EMBL" id="BAF88666.1"/>
    </source>
</evidence>
<evidence type="ECO:0000256" key="4">
    <source>
        <dbReference type="SAM" id="MobiDB-lite"/>
    </source>
</evidence>
<dbReference type="Gene3D" id="1.10.287.470">
    <property type="entry name" value="Helix hairpin bin"/>
    <property type="match status" value="1"/>
</dbReference>
<dbReference type="Pfam" id="PF25944">
    <property type="entry name" value="Beta-barrel_RND"/>
    <property type="match status" value="1"/>
</dbReference>
<keyword evidence="5" id="KW-1133">Transmembrane helix</keyword>
<dbReference type="FunFam" id="2.40.420.20:FF:000001">
    <property type="entry name" value="Efflux RND transporter periplasmic adaptor subunit"/>
    <property type="match status" value="1"/>
</dbReference>
<keyword evidence="3" id="KW-0175">Coiled coil</keyword>
<dbReference type="GO" id="GO:0022857">
    <property type="term" value="F:transmembrane transporter activity"/>
    <property type="evidence" value="ECO:0007669"/>
    <property type="project" value="InterPro"/>
</dbReference>
<dbReference type="Proteomes" id="UP000000270">
    <property type="component" value="Chromosome"/>
</dbReference>
<comment type="subcellular location">
    <subcellularLocation>
        <location evidence="1">Cell envelope</location>
    </subcellularLocation>
</comment>
<dbReference type="Gene3D" id="2.40.50.100">
    <property type="match status" value="1"/>
</dbReference>
<dbReference type="Gene3D" id="2.40.30.170">
    <property type="match status" value="1"/>
</dbReference>
<evidence type="ECO:0000259" key="8">
    <source>
        <dbReference type="Pfam" id="PF25944"/>
    </source>
</evidence>
<dbReference type="SUPFAM" id="SSF111369">
    <property type="entry name" value="HlyD-like secretion proteins"/>
    <property type="match status" value="1"/>
</dbReference>
<dbReference type="HOGENOM" id="CLU_018816_2_1_5"/>
<evidence type="ECO:0000259" key="9">
    <source>
        <dbReference type="Pfam" id="PF25967"/>
    </source>
</evidence>
<reference evidence="10 11" key="4">
    <citation type="journal article" date="2009" name="Appl. Environ. Microbiol.">
        <title>Comparative genome-wide transcriptional profiling of Azorhizobium caulinodans ORS571 grown under free-living and symbiotic conditions.</title>
        <authorList>
            <person name="Tsukada S."/>
            <person name="Aono T."/>
            <person name="Akiba N."/>
            <person name="Lee KB."/>
            <person name="Liu CT."/>
            <person name="Toyazaki H."/>
            <person name="Oyaizu H."/>
        </authorList>
    </citation>
    <scope>NUCLEOTIDE SEQUENCE [LARGE SCALE GENOMIC DNA]</scope>
    <source>
        <strain evidence="11">ATCC 43989 / DSM 5975 / JCM 20966 / LMG 6465 / NBRC 14845 / NCIMB 13405 / ORS 571</strain>
    </source>
</reference>
<organism evidence="10 11">
    <name type="scientific">Azorhizobium caulinodans (strain ATCC 43989 / DSM 5975 / JCM 20966 / LMG 6465 / NBRC 14845 / NCIMB 13405 / ORS 571)</name>
    <dbReference type="NCBI Taxonomy" id="438753"/>
    <lineage>
        <taxon>Bacteria</taxon>
        <taxon>Pseudomonadati</taxon>
        <taxon>Pseudomonadota</taxon>
        <taxon>Alphaproteobacteria</taxon>
        <taxon>Hyphomicrobiales</taxon>
        <taxon>Xanthobacteraceae</taxon>
        <taxon>Azorhizobium</taxon>
    </lineage>
</organism>